<dbReference type="InterPro" id="IPR000504">
    <property type="entry name" value="RRM_dom"/>
</dbReference>
<evidence type="ECO:0000256" key="3">
    <source>
        <dbReference type="SAM" id="MobiDB-lite"/>
    </source>
</evidence>
<comment type="caution">
    <text evidence="5">The sequence shown here is derived from an EMBL/GenBank/DDBJ whole genome shotgun (WGS) entry which is preliminary data.</text>
</comment>
<evidence type="ECO:0000259" key="4">
    <source>
        <dbReference type="PROSITE" id="PS50102"/>
    </source>
</evidence>
<dbReference type="EMBL" id="JANBPT010000021">
    <property type="protein sequence ID" value="KAJ1929902.1"/>
    <property type="molecule type" value="Genomic_DNA"/>
</dbReference>
<dbReference type="Gene3D" id="3.30.70.330">
    <property type="match status" value="2"/>
</dbReference>
<keyword evidence="1 2" id="KW-0694">RNA-binding</keyword>
<feature type="region of interest" description="Disordered" evidence="3">
    <location>
        <begin position="222"/>
        <end position="241"/>
    </location>
</feature>
<evidence type="ECO:0000313" key="5">
    <source>
        <dbReference type="EMBL" id="KAJ1929902.1"/>
    </source>
</evidence>
<keyword evidence="6" id="KW-1185">Reference proteome</keyword>
<dbReference type="FunFam" id="3.30.70.330:FF:000029">
    <property type="entry name" value="U2 small nuclear ribonucleoprotein B"/>
    <property type="match status" value="1"/>
</dbReference>
<dbReference type="PROSITE" id="PS50102">
    <property type="entry name" value="RRM"/>
    <property type="match status" value="2"/>
</dbReference>
<reference evidence="5" key="1">
    <citation type="submission" date="2022-07" db="EMBL/GenBank/DDBJ databases">
        <title>Phylogenomic reconstructions and comparative analyses of Kickxellomycotina fungi.</title>
        <authorList>
            <person name="Reynolds N.K."/>
            <person name="Stajich J.E."/>
            <person name="Barry K."/>
            <person name="Grigoriev I.V."/>
            <person name="Crous P."/>
            <person name="Smith M.E."/>
        </authorList>
    </citation>
    <scope>NUCLEOTIDE SEQUENCE</scope>
    <source>
        <strain evidence="5">RSA 861</strain>
    </source>
</reference>
<dbReference type="Proteomes" id="UP001150569">
    <property type="component" value="Unassembled WGS sequence"/>
</dbReference>
<dbReference type="PANTHER" id="PTHR10501">
    <property type="entry name" value="U1 SMALL NUCLEAR RIBONUCLEOPROTEIN A/U2 SMALL NUCLEAR RIBONUCLEOPROTEIN B"/>
    <property type="match status" value="1"/>
</dbReference>
<dbReference type="SMART" id="SM00360">
    <property type="entry name" value="RRM"/>
    <property type="match status" value="2"/>
</dbReference>
<sequence length="342" mass="37164">MSHHGAAPYPRPSYGGLPPPPPGMMPRPFPGPFPPMMGAYMKPKLPKPLPCTVPSSTLYLSHLNERAKPKILRQAIRTLYAPFGDIVKVVVRHDRRMRGQAFVVFKDVATATKALEATQARTMLLDKPLMVQYARAETDVTVRRRAERGEDGTSVEGQDPAAEAVSKTDPAHVQAVLQEHRTRRQAASQEHKAHRDEALRLLTSTMAAQASHAAAIAAAAANPDPLANPSPAPPPPPPFITPATVPAHLAEHLFPGLPTHPPASLPHKILFLQGLPAEVTEADLKAAFETYAGFQEVRLVPGKSDIAFVEYETEEQAVAAKSAFGEDPKINGHTFRMDYAKR</sequence>
<dbReference type="Pfam" id="PF00076">
    <property type="entry name" value="RRM_1"/>
    <property type="match status" value="2"/>
</dbReference>
<proteinExistence type="predicted"/>
<dbReference type="AlphaFoldDB" id="A0A9W8AHW8"/>
<name>A0A9W8AHW8_9FUNG</name>
<dbReference type="SUPFAM" id="SSF54928">
    <property type="entry name" value="RNA-binding domain, RBD"/>
    <property type="match status" value="2"/>
</dbReference>
<feature type="compositionally biased region" description="Pro residues" evidence="3">
    <location>
        <begin position="226"/>
        <end position="240"/>
    </location>
</feature>
<gene>
    <name evidence="5" type="ORF">IWQ60_000783</name>
</gene>
<dbReference type="OrthoDB" id="266020at2759"/>
<evidence type="ECO:0000256" key="2">
    <source>
        <dbReference type="PROSITE-ProRule" id="PRU00176"/>
    </source>
</evidence>
<organism evidence="5 6">
    <name type="scientific">Tieghemiomyces parasiticus</name>
    <dbReference type="NCBI Taxonomy" id="78921"/>
    <lineage>
        <taxon>Eukaryota</taxon>
        <taxon>Fungi</taxon>
        <taxon>Fungi incertae sedis</taxon>
        <taxon>Zoopagomycota</taxon>
        <taxon>Kickxellomycotina</taxon>
        <taxon>Dimargaritomycetes</taxon>
        <taxon>Dimargaritales</taxon>
        <taxon>Dimargaritaceae</taxon>
        <taxon>Tieghemiomyces</taxon>
    </lineage>
</organism>
<evidence type="ECO:0000256" key="1">
    <source>
        <dbReference type="ARBA" id="ARBA00022884"/>
    </source>
</evidence>
<evidence type="ECO:0000313" key="6">
    <source>
        <dbReference type="Proteomes" id="UP001150569"/>
    </source>
</evidence>
<dbReference type="InterPro" id="IPR035979">
    <property type="entry name" value="RBD_domain_sf"/>
</dbReference>
<dbReference type="InterPro" id="IPR012677">
    <property type="entry name" value="Nucleotide-bd_a/b_plait_sf"/>
</dbReference>
<feature type="domain" description="RRM" evidence="4">
    <location>
        <begin position="268"/>
        <end position="342"/>
    </location>
</feature>
<accession>A0A9W8AHW8</accession>
<protein>
    <recommendedName>
        <fullName evidence="4">RRM domain-containing protein</fullName>
    </recommendedName>
</protein>
<feature type="domain" description="RRM" evidence="4">
    <location>
        <begin position="56"/>
        <end position="136"/>
    </location>
</feature>
<feature type="region of interest" description="Disordered" evidence="3">
    <location>
        <begin position="1"/>
        <end position="21"/>
    </location>
</feature>
<dbReference type="GO" id="GO:0003723">
    <property type="term" value="F:RNA binding"/>
    <property type="evidence" value="ECO:0007669"/>
    <property type="project" value="UniProtKB-UniRule"/>
</dbReference>
<dbReference type="CDD" id="cd12247">
    <property type="entry name" value="RRM2_U1A_like"/>
    <property type="match status" value="1"/>
</dbReference>
<feature type="region of interest" description="Disordered" evidence="3">
    <location>
        <begin position="144"/>
        <end position="170"/>
    </location>
</feature>